<dbReference type="Proteomes" id="UP001472677">
    <property type="component" value="Unassembled WGS sequence"/>
</dbReference>
<evidence type="ECO:0000313" key="2">
    <source>
        <dbReference type="Proteomes" id="UP001472677"/>
    </source>
</evidence>
<dbReference type="PANTHER" id="PTHR10947">
    <property type="entry name" value="PHENYLALANYL-TRNA SYNTHETASE BETA CHAIN AND LEUCINE-RICH REPEAT-CONTAINING PROTEIN 47"/>
    <property type="match status" value="1"/>
</dbReference>
<dbReference type="Gene3D" id="3.30.930.10">
    <property type="entry name" value="Bira Bifunctional Protein, Domain 2"/>
    <property type="match status" value="1"/>
</dbReference>
<evidence type="ECO:0000313" key="1">
    <source>
        <dbReference type="EMBL" id="KAK8521413.1"/>
    </source>
</evidence>
<gene>
    <name evidence="1" type="ORF">V6N12_005319</name>
</gene>
<dbReference type="EMBL" id="JBBPBM010000048">
    <property type="protein sequence ID" value="KAK8521413.1"/>
    <property type="molecule type" value="Genomic_DNA"/>
</dbReference>
<reference evidence="1 2" key="1">
    <citation type="journal article" date="2024" name="G3 (Bethesda)">
        <title>Genome assembly of Hibiscus sabdariffa L. provides insights into metabolisms of medicinal natural products.</title>
        <authorList>
            <person name="Kim T."/>
        </authorList>
    </citation>
    <scope>NUCLEOTIDE SEQUENCE [LARGE SCALE GENOMIC DNA]</scope>
    <source>
        <strain evidence="1">TK-2024</strain>
        <tissue evidence="1">Old leaves</tissue>
    </source>
</reference>
<sequence>MLNRKDDKSTAVIISNPRSSDFEIYEVGDVVLLDEKKDVGASNHRLLVALYCGANSGFEVLNNFDISYPCSFLELNIEYFL</sequence>
<proteinExistence type="predicted"/>
<comment type="caution">
    <text evidence="1">The sequence shown here is derived from an EMBL/GenBank/DDBJ whole genome shotgun (WGS) entry which is preliminary data.</text>
</comment>
<keyword evidence="2" id="KW-1185">Reference proteome</keyword>
<accession>A0ABR2CP39</accession>
<dbReference type="PANTHER" id="PTHR10947:SF0">
    <property type="entry name" value="PHENYLALANINE--TRNA LIGASE BETA SUBUNIT"/>
    <property type="match status" value="1"/>
</dbReference>
<protein>
    <submittedName>
        <fullName evidence="1">Uncharacterized protein</fullName>
    </submittedName>
</protein>
<dbReference type="InterPro" id="IPR045864">
    <property type="entry name" value="aa-tRNA-synth_II/BPL/LPL"/>
</dbReference>
<organism evidence="1 2">
    <name type="scientific">Hibiscus sabdariffa</name>
    <name type="common">roselle</name>
    <dbReference type="NCBI Taxonomy" id="183260"/>
    <lineage>
        <taxon>Eukaryota</taxon>
        <taxon>Viridiplantae</taxon>
        <taxon>Streptophyta</taxon>
        <taxon>Embryophyta</taxon>
        <taxon>Tracheophyta</taxon>
        <taxon>Spermatophyta</taxon>
        <taxon>Magnoliopsida</taxon>
        <taxon>eudicotyledons</taxon>
        <taxon>Gunneridae</taxon>
        <taxon>Pentapetalae</taxon>
        <taxon>rosids</taxon>
        <taxon>malvids</taxon>
        <taxon>Malvales</taxon>
        <taxon>Malvaceae</taxon>
        <taxon>Malvoideae</taxon>
        <taxon>Hibiscus</taxon>
    </lineage>
</organism>
<dbReference type="InterPro" id="IPR045060">
    <property type="entry name" value="Phe-tRNA-ligase_IIc_bsu"/>
</dbReference>
<name>A0ABR2CP39_9ROSI</name>